<protein>
    <submittedName>
        <fullName evidence="6">Chromosome partition protein Smc</fullName>
    </submittedName>
</protein>
<reference evidence="6 7" key="1">
    <citation type="submission" date="2019-02" db="EMBL/GenBank/DDBJ databases">
        <title>Deep-cultivation of Planctomycetes and their phenomic and genomic characterization uncovers novel biology.</title>
        <authorList>
            <person name="Wiegand S."/>
            <person name="Jogler M."/>
            <person name="Boedeker C."/>
            <person name="Pinto D."/>
            <person name="Vollmers J."/>
            <person name="Rivas-Marin E."/>
            <person name="Kohn T."/>
            <person name="Peeters S.H."/>
            <person name="Heuer A."/>
            <person name="Rast P."/>
            <person name="Oberbeckmann S."/>
            <person name="Bunk B."/>
            <person name="Jeske O."/>
            <person name="Meyerdierks A."/>
            <person name="Storesund J.E."/>
            <person name="Kallscheuer N."/>
            <person name="Luecker S."/>
            <person name="Lage O.M."/>
            <person name="Pohl T."/>
            <person name="Merkel B.J."/>
            <person name="Hornburger P."/>
            <person name="Mueller R.-W."/>
            <person name="Bruemmer F."/>
            <person name="Labrenz M."/>
            <person name="Spormann A.M."/>
            <person name="Op den Camp H."/>
            <person name="Overmann J."/>
            <person name="Amann R."/>
            <person name="Jetten M.S.M."/>
            <person name="Mascher T."/>
            <person name="Medema M.H."/>
            <person name="Devos D.P."/>
            <person name="Kaster A.-K."/>
            <person name="Ovreas L."/>
            <person name="Rohde M."/>
            <person name="Galperin M.Y."/>
            <person name="Jogler C."/>
        </authorList>
    </citation>
    <scope>NUCLEOTIDE SEQUENCE [LARGE SCALE GENOMIC DNA]</scope>
    <source>
        <strain evidence="6 7">Pan216</strain>
    </source>
</reference>
<dbReference type="Proteomes" id="UP000317093">
    <property type="component" value="Chromosome"/>
</dbReference>
<dbReference type="RefSeq" id="WP_145262132.1">
    <property type="nucleotide sequence ID" value="NZ_CP036279.1"/>
</dbReference>
<dbReference type="InterPro" id="IPR011429">
    <property type="entry name" value="Cyt_c_Planctomycete-type"/>
</dbReference>
<dbReference type="Pfam" id="PF00400">
    <property type="entry name" value="WD40"/>
    <property type="match status" value="3"/>
</dbReference>
<feature type="repeat" description="WD" evidence="1">
    <location>
        <begin position="301"/>
        <end position="342"/>
    </location>
</feature>
<dbReference type="GO" id="GO:0030621">
    <property type="term" value="F:U4 snRNA binding"/>
    <property type="evidence" value="ECO:0007669"/>
    <property type="project" value="TreeGrafter"/>
</dbReference>
<dbReference type="InterPro" id="IPR001680">
    <property type="entry name" value="WD40_rpt"/>
</dbReference>
<dbReference type="AlphaFoldDB" id="A0A518BAY1"/>
<dbReference type="InterPro" id="IPR011047">
    <property type="entry name" value="Quinoprotein_ADH-like_sf"/>
</dbReference>
<feature type="region of interest" description="Disordered" evidence="3">
    <location>
        <begin position="555"/>
        <end position="616"/>
    </location>
</feature>
<evidence type="ECO:0000256" key="2">
    <source>
        <dbReference type="SAM" id="Coils"/>
    </source>
</evidence>
<feature type="compositionally biased region" description="Basic and acidic residues" evidence="3">
    <location>
        <begin position="555"/>
        <end position="564"/>
    </location>
</feature>
<gene>
    <name evidence="6" type="primary">smc_8</name>
    <name evidence="6" type="ORF">Pan216_50300</name>
</gene>
<feature type="domain" description="Cytochrome C Planctomycete-type" evidence="5">
    <location>
        <begin position="52"/>
        <end position="109"/>
    </location>
</feature>
<dbReference type="PROSITE" id="PS50082">
    <property type="entry name" value="WD_REPEATS_2"/>
    <property type="match status" value="3"/>
</dbReference>
<feature type="repeat" description="WD" evidence="1">
    <location>
        <begin position="385"/>
        <end position="416"/>
    </location>
</feature>
<dbReference type="KEGG" id="knv:Pan216_50300"/>
<feature type="repeat" description="WD" evidence="1">
    <location>
        <begin position="343"/>
        <end position="384"/>
    </location>
</feature>
<dbReference type="EMBL" id="CP036279">
    <property type="protein sequence ID" value="QDU64141.1"/>
    <property type="molecule type" value="Genomic_DNA"/>
</dbReference>
<dbReference type="PROSITE" id="PS50294">
    <property type="entry name" value="WD_REPEATS_REGION"/>
    <property type="match status" value="2"/>
</dbReference>
<dbReference type="OrthoDB" id="226265at2"/>
<proteinExistence type="predicted"/>
<dbReference type="GO" id="GO:0000398">
    <property type="term" value="P:mRNA splicing, via spliceosome"/>
    <property type="evidence" value="ECO:0007669"/>
    <property type="project" value="TreeGrafter"/>
</dbReference>
<sequence length="769" mass="82424" precursor="true">MHTSTNLGRRLVRGAVACLGLLALVEGSQARAADEKKITFEDHILPIFRERCLSCHDASKARGDLTLATFDAALAGGGSGEVLMAGDPDGSRLLALITGTEEPKMPPNGSVPANEIALVKAWIAGGLLKDINSKPLKPSKPKNDLSLGDAPTGRPEGPPPMPENLPLEPVVHTSRAGAITAMAASPWAPLVAIAGHEQVVLYNPETFELLGILPFPEGTAHELAFTRNGKYLMAGGGFGAELGRVVLWDIKNGKRVMEVGEEYDAVLTADIRADQANVAIGGTDKLAKVLDTGSGELLHTLKKHTDWVMSVAFSPDGVLLATGDRAGGLVVWEADTGREFYVLNGHKAAIQDMAWRRDSNVLATVDEAGQVRLWDMHQGKPIKNWGAHGGGTLAVDYAHDGRLVTCGRDRMVRVWDGNGKKLRDCQAFGDIAMQVAFHHDGKKVIAGDWTGDIRVYNVDDGKPVGTLTSNPPPMSQQLALVQKAFADRQAEFTKLSDAATKAKANANQKTAELAADRKATEEAKGKINAHKNEIKQLEKKVADGKKALGEQRKLEAAKKNETNQKNRAVSTAGNELKKAQQSREKLGKELASKEADAKRLADEASKRDAESKAKADDAKLKQVALKAIEASKKAAVAAVEAKSRVAGADKLVKERQDALNKAKADAEKTSKEFAAAQAQVASTKKMVDDAIKRVQALKKELPGIEKFVRDAPKRIKSREDSLKAANEALAKAQSAANASKVQLDILQKRVEKWQQALAKQPGGQAVSKR</sequence>
<keyword evidence="4" id="KW-0732">Signal</keyword>
<dbReference type="Gene3D" id="1.20.120.330">
    <property type="entry name" value="Nucleotidyltransferases domain 2"/>
    <property type="match status" value="1"/>
</dbReference>
<feature type="chain" id="PRO_5021948532" evidence="4">
    <location>
        <begin position="33"/>
        <end position="769"/>
    </location>
</feature>
<feature type="compositionally biased region" description="Basic and acidic residues" evidence="3">
    <location>
        <begin position="514"/>
        <end position="531"/>
    </location>
</feature>
<dbReference type="PANTHER" id="PTHR19846:SF0">
    <property type="entry name" value="PRE-MRNA PROCESSING FACTOR 4"/>
    <property type="match status" value="1"/>
</dbReference>
<feature type="signal peptide" evidence="4">
    <location>
        <begin position="1"/>
        <end position="32"/>
    </location>
</feature>
<dbReference type="PANTHER" id="PTHR19846">
    <property type="entry name" value="WD40 REPEAT PROTEIN"/>
    <property type="match status" value="1"/>
</dbReference>
<evidence type="ECO:0000256" key="3">
    <source>
        <dbReference type="SAM" id="MobiDB-lite"/>
    </source>
</evidence>
<evidence type="ECO:0000313" key="7">
    <source>
        <dbReference type="Proteomes" id="UP000317093"/>
    </source>
</evidence>
<dbReference type="Pfam" id="PF07635">
    <property type="entry name" value="PSCyt1"/>
    <property type="match status" value="1"/>
</dbReference>
<dbReference type="GO" id="GO:0017070">
    <property type="term" value="F:U6 snRNA binding"/>
    <property type="evidence" value="ECO:0007669"/>
    <property type="project" value="TreeGrafter"/>
</dbReference>
<accession>A0A518BAY1</accession>
<evidence type="ECO:0000256" key="4">
    <source>
        <dbReference type="SAM" id="SignalP"/>
    </source>
</evidence>
<dbReference type="Gene3D" id="2.130.10.10">
    <property type="entry name" value="YVTN repeat-like/Quinoprotein amine dehydrogenase"/>
    <property type="match status" value="2"/>
</dbReference>
<feature type="compositionally biased region" description="Basic and acidic residues" evidence="3">
    <location>
        <begin position="575"/>
        <end position="616"/>
    </location>
</feature>
<keyword evidence="1" id="KW-0853">WD repeat</keyword>
<organism evidence="6 7">
    <name type="scientific">Kolteria novifilia</name>
    <dbReference type="NCBI Taxonomy" id="2527975"/>
    <lineage>
        <taxon>Bacteria</taxon>
        <taxon>Pseudomonadati</taxon>
        <taxon>Planctomycetota</taxon>
        <taxon>Planctomycetia</taxon>
        <taxon>Kolteriales</taxon>
        <taxon>Kolteriaceae</taxon>
        <taxon>Kolteria</taxon>
    </lineage>
</organism>
<dbReference type="CDD" id="cd00200">
    <property type="entry name" value="WD40"/>
    <property type="match status" value="1"/>
</dbReference>
<feature type="coiled-coil region" evidence="2">
    <location>
        <begin position="652"/>
        <end position="756"/>
    </location>
</feature>
<dbReference type="InterPro" id="IPR015943">
    <property type="entry name" value="WD40/YVTN_repeat-like_dom_sf"/>
</dbReference>
<name>A0A518BAY1_9BACT</name>
<evidence type="ECO:0000313" key="6">
    <source>
        <dbReference type="EMBL" id="QDU64141.1"/>
    </source>
</evidence>
<dbReference type="SMART" id="SM00320">
    <property type="entry name" value="WD40"/>
    <property type="match status" value="7"/>
</dbReference>
<evidence type="ECO:0000256" key="1">
    <source>
        <dbReference type="PROSITE-ProRule" id="PRU00221"/>
    </source>
</evidence>
<feature type="region of interest" description="Disordered" evidence="3">
    <location>
        <begin position="133"/>
        <end position="168"/>
    </location>
</feature>
<keyword evidence="7" id="KW-1185">Reference proteome</keyword>
<feature type="compositionally biased region" description="Low complexity" evidence="3">
    <location>
        <begin position="144"/>
        <end position="155"/>
    </location>
</feature>
<keyword evidence="2" id="KW-0175">Coiled coil</keyword>
<feature type="region of interest" description="Disordered" evidence="3">
    <location>
        <begin position="509"/>
        <end position="531"/>
    </location>
</feature>
<dbReference type="SUPFAM" id="SSF50998">
    <property type="entry name" value="Quinoprotein alcohol dehydrogenase-like"/>
    <property type="match status" value="1"/>
</dbReference>
<evidence type="ECO:0000259" key="5">
    <source>
        <dbReference type="Pfam" id="PF07635"/>
    </source>
</evidence>